<proteinExistence type="predicted"/>
<dbReference type="Proteomes" id="UP000499080">
    <property type="component" value="Unassembled WGS sequence"/>
</dbReference>
<keyword evidence="3" id="KW-1185">Reference proteome</keyword>
<sequence length="94" mass="10331">MGPLHDVRGQIALPFVWCGRFQRSEPGHVSSLSSHCGSKLRGSSQNSPLVASKRDVNITKLNGSSKLPFLETESVSARSSFLLQLRRAYLDAFN</sequence>
<accession>A0A4Y2MHS7</accession>
<evidence type="ECO:0000313" key="2">
    <source>
        <dbReference type="EMBL" id="GBN26042.1"/>
    </source>
</evidence>
<feature type="compositionally biased region" description="Polar residues" evidence="1">
    <location>
        <begin position="30"/>
        <end position="48"/>
    </location>
</feature>
<dbReference type="AlphaFoldDB" id="A0A4Y2MHS7"/>
<dbReference type="EMBL" id="BGPR01007330">
    <property type="protein sequence ID" value="GBN26042.1"/>
    <property type="molecule type" value="Genomic_DNA"/>
</dbReference>
<feature type="region of interest" description="Disordered" evidence="1">
    <location>
        <begin position="26"/>
        <end position="48"/>
    </location>
</feature>
<protein>
    <submittedName>
        <fullName evidence="2">Uncharacterized protein</fullName>
    </submittedName>
</protein>
<organism evidence="2 3">
    <name type="scientific">Araneus ventricosus</name>
    <name type="common">Orbweaver spider</name>
    <name type="synonym">Epeira ventricosa</name>
    <dbReference type="NCBI Taxonomy" id="182803"/>
    <lineage>
        <taxon>Eukaryota</taxon>
        <taxon>Metazoa</taxon>
        <taxon>Ecdysozoa</taxon>
        <taxon>Arthropoda</taxon>
        <taxon>Chelicerata</taxon>
        <taxon>Arachnida</taxon>
        <taxon>Araneae</taxon>
        <taxon>Araneomorphae</taxon>
        <taxon>Entelegynae</taxon>
        <taxon>Araneoidea</taxon>
        <taxon>Araneidae</taxon>
        <taxon>Araneus</taxon>
    </lineage>
</organism>
<comment type="caution">
    <text evidence="2">The sequence shown here is derived from an EMBL/GenBank/DDBJ whole genome shotgun (WGS) entry which is preliminary data.</text>
</comment>
<name>A0A4Y2MHS7_ARAVE</name>
<evidence type="ECO:0000313" key="3">
    <source>
        <dbReference type="Proteomes" id="UP000499080"/>
    </source>
</evidence>
<evidence type="ECO:0000256" key="1">
    <source>
        <dbReference type="SAM" id="MobiDB-lite"/>
    </source>
</evidence>
<reference evidence="2 3" key="1">
    <citation type="journal article" date="2019" name="Sci. Rep.">
        <title>Orb-weaving spider Araneus ventricosus genome elucidates the spidroin gene catalogue.</title>
        <authorList>
            <person name="Kono N."/>
            <person name="Nakamura H."/>
            <person name="Ohtoshi R."/>
            <person name="Moran D.A.P."/>
            <person name="Shinohara A."/>
            <person name="Yoshida Y."/>
            <person name="Fujiwara M."/>
            <person name="Mori M."/>
            <person name="Tomita M."/>
            <person name="Arakawa K."/>
        </authorList>
    </citation>
    <scope>NUCLEOTIDE SEQUENCE [LARGE SCALE GENOMIC DNA]</scope>
</reference>
<gene>
    <name evidence="2" type="ORF">AVEN_248844_1</name>
</gene>